<dbReference type="KEGG" id="egu:105054054"/>
<dbReference type="PANTHER" id="PTHR37736:SF1">
    <property type="entry name" value="GLYCINE-RICH PROTEIN"/>
    <property type="match status" value="1"/>
</dbReference>
<feature type="compositionally biased region" description="Polar residues" evidence="1">
    <location>
        <begin position="440"/>
        <end position="450"/>
    </location>
</feature>
<name>A0A6I9S5K8_ELAGV</name>
<dbReference type="RefSeq" id="XP_010933750.2">
    <property type="nucleotide sequence ID" value="XM_010935448.3"/>
</dbReference>
<dbReference type="OrthoDB" id="69150at2759"/>
<feature type="region of interest" description="Disordered" evidence="1">
    <location>
        <begin position="285"/>
        <end position="450"/>
    </location>
</feature>
<dbReference type="AlphaFoldDB" id="A0A6I9S5K8"/>
<evidence type="ECO:0000313" key="2">
    <source>
        <dbReference type="Proteomes" id="UP000504607"/>
    </source>
</evidence>
<reference evidence="3" key="1">
    <citation type="submission" date="2025-08" db="UniProtKB">
        <authorList>
            <consortium name="RefSeq"/>
        </authorList>
    </citation>
    <scope>IDENTIFICATION</scope>
</reference>
<proteinExistence type="predicted"/>
<feature type="compositionally biased region" description="Gly residues" evidence="1">
    <location>
        <begin position="368"/>
        <end position="397"/>
    </location>
</feature>
<feature type="compositionally biased region" description="Pro residues" evidence="1">
    <location>
        <begin position="95"/>
        <end position="106"/>
    </location>
</feature>
<dbReference type="InParanoid" id="A0A6I9S5K8"/>
<sequence>MAVSGVSSAALAAAAAAETEGPVLSLISKRLRALRKKHNRILQTEESLIQGKSLNKEQEELLRSKPAVTALIDELEKLRSPLAAALHDEFSRLSSPPPQQSSPPPAAAATQPDDKAIEDLVVLLYFGNLFDVKPQNEFTAMMLTRTHERDCCLTYDYVTDDATDLLGERDLDTISALGSLVISRPAYSGVSHKNALQECLQRARLWLQKSDQPIHPGASLTYAGLRDKLDKIMASDYFTATPEMKAPVDVAAAVGKYSTTHQVQISEATTVASPVVQIEGSPAHYQQKEDEQDDFQPTDVHPDHQSDPADEPPKMDEADVLNPSDDVASVQQEQQKLEADVKELNQRDPEPKDQQYVHRRGYQNQRGGSRGGAGGGGRRGYPNGRGGRGRGGGGGYQNGQSQYYDPGYYPRNYNSRGRGGRSGGSAVYNNHGEGPHGGNVPTNAELSTSA</sequence>
<keyword evidence="2" id="KW-1185">Reference proteome</keyword>
<dbReference type="Proteomes" id="UP000504607">
    <property type="component" value="Chromosome 1"/>
</dbReference>
<protein>
    <submittedName>
        <fullName evidence="3">Uncharacterized protein LOC105054054</fullName>
    </submittedName>
</protein>
<accession>A0A6I9S5K8</accession>
<evidence type="ECO:0000313" key="3">
    <source>
        <dbReference type="RefSeq" id="XP_010933750.2"/>
    </source>
</evidence>
<dbReference type="FunCoup" id="A0A6I9S5K8">
    <property type="interactions" value="1992"/>
</dbReference>
<feature type="region of interest" description="Disordered" evidence="1">
    <location>
        <begin position="90"/>
        <end position="111"/>
    </location>
</feature>
<gene>
    <name evidence="3" type="primary">LOC105054054</name>
</gene>
<evidence type="ECO:0000256" key="1">
    <source>
        <dbReference type="SAM" id="MobiDB-lite"/>
    </source>
</evidence>
<feature type="compositionally biased region" description="Basic and acidic residues" evidence="1">
    <location>
        <begin position="335"/>
        <end position="356"/>
    </location>
</feature>
<dbReference type="PANTHER" id="PTHR37736">
    <property type="entry name" value="GLYCINE-RICH PROTEIN"/>
    <property type="match status" value="1"/>
</dbReference>
<organism evidence="2 3">
    <name type="scientific">Elaeis guineensis var. tenera</name>
    <name type="common">Oil palm</name>
    <dbReference type="NCBI Taxonomy" id="51953"/>
    <lineage>
        <taxon>Eukaryota</taxon>
        <taxon>Viridiplantae</taxon>
        <taxon>Streptophyta</taxon>
        <taxon>Embryophyta</taxon>
        <taxon>Tracheophyta</taxon>
        <taxon>Spermatophyta</taxon>
        <taxon>Magnoliopsida</taxon>
        <taxon>Liliopsida</taxon>
        <taxon>Arecaceae</taxon>
        <taxon>Arecoideae</taxon>
        <taxon>Cocoseae</taxon>
        <taxon>Elaeidinae</taxon>
        <taxon>Elaeis</taxon>
    </lineage>
</organism>
<feature type="compositionally biased region" description="Basic and acidic residues" evidence="1">
    <location>
        <begin position="300"/>
        <end position="317"/>
    </location>
</feature>